<dbReference type="OrthoDB" id="1115705at2"/>
<dbReference type="SUPFAM" id="SSF48452">
    <property type="entry name" value="TPR-like"/>
    <property type="match status" value="1"/>
</dbReference>
<evidence type="ECO:0000313" key="1">
    <source>
        <dbReference type="EMBL" id="CEA15932.1"/>
    </source>
</evidence>
<proteinExistence type="predicted"/>
<protein>
    <submittedName>
        <fullName evidence="1">Uncharacterized protein</fullName>
    </submittedName>
</protein>
<dbReference type="InterPro" id="IPR045921">
    <property type="entry name" value="DUF6340"/>
</dbReference>
<keyword evidence="2" id="KW-1185">Reference proteome</keyword>
<dbReference type="Pfam" id="PF19867">
    <property type="entry name" value="DUF6340"/>
    <property type="match status" value="1"/>
</dbReference>
<evidence type="ECO:0000313" key="2">
    <source>
        <dbReference type="Proteomes" id="UP000032417"/>
    </source>
</evidence>
<dbReference type="AlphaFoldDB" id="A0A098C1W8"/>
<dbReference type="STRING" id="1562970.ING2E5B_1180"/>
<dbReference type="Proteomes" id="UP000032417">
    <property type="component" value="Chromosome 1"/>
</dbReference>
<dbReference type="InterPro" id="IPR011990">
    <property type="entry name" value="TPR-like_helical_dom_sf"/>
</dbReference>
<accession>A0A098C1W8</accession>
<dbReference type="HOGENOM" id="CLU_066593_0_0_10"/>
<dbReference type="EMBL" id="LN515532">
    <property type="protein sequence ID" value="CEA15932.1"/>
    <property type="molecule type" value="Genomic_DNA"/>
</dbReference>
<dbReference type="PROSITE" id="PS51257">
    <property type="entry name" value="PROKAR_LIPOPROTEIN"/>
    <property type="match status" value="1"/>
</dbReference>
<organism evidence="1 2">
    <name type="scientific">Fermentimonas caenicola</name>
    <dbReference type="NCBI Taxonomy" id="1562970"/>
    <lineage>
        <taxon>Bacteria</taxon>
        <taxon>Pseudomonadati</taxon>
        <taxon>Bacteroidota</taxon>
        <taxon>Bacteroidia</taxon>
        <taxon>Bacteroidales</taxon>
        <taxon>Dysgonomonadaceae</taxon>
        <taxon>Fermentimonas</taxon>
    </lineage>
</organism>
<reference evidence="1 2" key="1">
    <citation type="submission" date="2014-08" db="EMBL/GenBank/DDBJ databases">
        <authorList>
            <person name="Wibberg D."/>
        </authorList>
    </citation>
    <scope>NUCLEOTIDE SEQUENCE [LARGE SCALE GENOMIC DNA]</scope>
    <source>
        <strain evidence="2">ING2-E5B</strain>
    </source>
</reference>
<name>A0A098C1W8_9BACT</name>
<dbReference type="KEGG" id="pbt:ING2E5B_1180"/>
<sequence length="348" mass="40594">MKKISHYILFSIIGILLSSCSGLKYLTVETLEPAQVNLPDNILRVAVVNNVVQQPDEIGHDLIKLGSNSTEREKASSDSIAIFYTEALTQFLDEADYYQRVTYYSKPLREDSDFFMEKPLSPERMNEIKSETRSDAVISLDKLIIETNKREHFRQFGSTYADLKGKIYSIIRVYLPTMNGKIPAVQYTDSLYWEGFDLQDNIMFTEVKLPSREEAMKLLAIHAAEKMSNVFAPHWEMQDRWYYTMPNKYMREGETYAKVADWNNAIIKWESFYNLQSNKTSKAKAASNIALAYEMLDNMVEAFEWAKEANKLFNESTSPNSLERRRSQLYMNEIERRRSNSNRIDIWE</sequence>
<gene>
    <name evidence="1" type="ORF">ING2E5B_1180</name>
</gene>